<protein>
    <submittedName>
        <fullName evidence="1">Uncharacterized protein</fullName>
    </submittedName>
</protein>
<accession>A0ACC0NVA0</accession>
<evidence type="ECO:0000313" key="2">
    <source>
        <dbReference type="Proteomes" id="UP001062846"/>
    </source>
</evidence>
<proteinExistence type="predicted"/>
<keyword evidence="2" id="KW-1185">Reference proteome</keyword>
<gene>
    <name evidence="1" type="ORF">RHMOL_Rhmol05G0291200</name>
</gene>
<reference evidence="1" key="1">
    <citation type="submission" date="2022-02" db="EMBL/GenBank/DDBJ databases">
        <title>Plant Genome Project.</title>
        <authorList>
            <person name="Zhang R.-G."/>
        </authorList>
    </citation>
    <scope>NUCLEOTIDE SEQUENCE</scope>
    <source>
        <strain evidence="1">AT1</strain>
    </source>
</reference>
<dbReference type="Proteomes" id="UP001062846">
    <property type="component" value="Chromosome 5"/>
</dbReference>
<comment type="caution">
    <text evidence="1">The sequence shown here is derived from an EMBL/GenBank/DDBJ whole genome shotgun (WGS) entry which is preliminary data.</text>
</comment>
<dbReference type="EMBL" id="CM046392">
    <property type="protein sequence ID" value="KAI8556889.1"/>
    <property type="molecule type" value="Genomic_DNA"/>
</dbReference>
<sequence length="95" mass="10774">MNKFEFDSNLGKLNKSSDGQIFIVFKLGSSSLKTLLNEHEYLKVRLNLARLQLRHKEVGGAQAGHKVCLEFKSYSFIENTQGNSKLGTLRHTICF</sequence>
<organism evidence="1 2">
    <name type="scientific">Rhododendron molle</name>
    <name type="common">Chinese azalea</name>
    <name type="synonym">Azalea mollis</name>
    <dbReference type="NCBI Taxonomy" id="49168"/>
    <lineage>
        <taxon>Eukaryota</taxon>
        <taxon>Viridiplantae</taxon>
        <taxon>Streptophyta</taxon>
        <taxon>Embryophyta</taxon>
        <taxon>Tracheophyta</taxon>
        <taxon>Spermatophyta</taxon>
        <taxon>Magnoliopsida</taxon>
        <taxon>eudicotyledons</taxon>
        <taxon>Gunneridae</taxon>
        <taxon>Pentapetalae</taxon>
        <taxon>asterids</taxon>
        <taxon>Ericales</taxon>
        <taxon>Ericaceae</taxon>
        <taxon>Ericoideae</taxon>
        <taxon>Rhodoreae</taxon>
        <taxon>Rhododendron</taxon>
    </lineage>
</organism>
<evidence type="ECO:0000313" key="1">
    <source>
        <dbReference type="EMBL" id="KAI8556889.1"/>
    </source>
</evidence>
<name>A0ACC0NVA0_RHOML</name>